<reference evidence="2 3" key="1">
    <citation type="submission" date="2019-02" db="EMBL/GenBank/DDBJ databases">
        <title>Deep-cultivation of Planctomycetes and their phenomic and genomic characterization uncovers novel biology.</title>
        <authorList>
            <person name="Wiegand S."/>
            <person name="Jogler M."/>
            <person name="Boedeker C."/>
            <person name="Pinto D."/>
            <person name="Vollmers J."/>
            <person name="Rivas-Marin E."/>
            <person name="Kohn T."/>
            <person name="Peeters S.H."/>
            <person name="Heuer A."/>
            <person name="Rast P."/>
            <person name="Oberbeckmann S."/>
            <person name="Bunk B."/>
            <person name="Jeske O."/>
            <person name="Meyerdierks A."/>
            <person name="Storesund J.E."/>
            <person name="Kallscheuer N."/>
            <person name="Luecker S."/>
            <person name="Lage O.M."/>
            <person name="Pohl T."/>
            <person name="Merkel B.J."/>
            <person name="Hornburger P."/>
            <person name="Mueller R.-W."/>
            <person name="Bruemmer F."/>
            <person name="Labrenz M."/>
            <person name="Spormann A.M."/>
            <person name="Op den Camp H."/>
            <person name="Overmann J."/>
            <person name="Amann R."/>
            <person name="Jetten M.S.M."/>
            <person name="Mascher T."/>
            <person name="Medema M.H."/>
            <person name="Devos D.P."/>
            <person name="Kaster A.-K."/>
            <person name="Ovreas L."/>
            <person name="Rohde M."/>
            <person name="Galperin M.Y."/>
            <person name="Jogler C."/>
        </authorList>
    </citation>
    <scope>NUCLEOTIDE SEQUENCE [LARGE SCALE GENOMIC DNA]</scope>
    <source>
        <strain evidence="2 3">ETA_A1</strain>
    </source>
</reference>
<evidence type="ECO:0000313" key="3">
    <source>
        <dbReference type="Proteomes" id="UP000319576"/>
    </source>
</evidence>
<accession>A0A517XM27</accession>
<dbReference type="RefSeq" id="WP_202920602.1">
    <property type="nucleotide sequence ID" value="NZ_CP036273.1"/>
</dbReference>
<feature type="domain" description="Aminoglycoside phosphotransferase" evidence="1">
    <location>
        <begin position="21"/>
        <end position="251"/>
    </location>
</feature>
<proteinExistence type="predicted"/>
<name>A0A517XM27_9BACT</name>
<protein>
    <submittedName>
        <fullName evidence="2">Phosphotransferase enzyme family protein</fullName>
    </submittedName>
</protein>
<gene>
    <name evidence="2" type="ORF">ETAA1_04590</name>
</gene>
<organism evidence="2 3">
    <name type="scientific">Urbifossiella limnaea</name>
    <dbReference type="NCBI Taxonomy" id="2528023"/>
    <lineage>
        <taxon>Bacteria</taxon>
        <taxon>Pseudomonadati</taxon>
        <taxon>Planctomycetota</taxon>
        <taxon>Planctomycetia</taxon>
        <taxon>Gemmatales</taxon>
        <taxon>Gemmataceae</taxon>
        <taxon>Urbifossiella</taxon>
    </lineage>
</organism>
<dbReference type="Gene3D" id="3.90.1200.10">
    <property type="match status" value="1"/>
</dbReference>
<evidence type="ECO:0000313" key="2">
    <source>
        <dbReference type="EMBL" id="QDU18567.1"/>
    </source>
</evidence>
<dbReference type="EMBL" id="CP036273">
    <property type="protein sequence ID" value="QDU18567.1"/>
    <property type="molecule type" value="Genomic_DNA"/>
</dbReference>
<dbReference type="Pfam" id="PF01636">
    <property type="entry name" value="APH"/>
    <property type="match status" value="1"/>
</dbReference>
<dbReference type="AlphaFoldDB" id="A0A517XM27"/>
<dbReference type="KEGG" id="uli:ETAA1_04590"/>
<sequence>MSPNPLPVVARYGARTAGLRWEPVGGGFSGAAVWRGTEPDGTPRLALKAWPADFPPSRLAAIHARVALLTHLPYVPRVHATPGGDTVVVVAGRAWDLSSWADGEPERGEPSAARVSSAAAALAAVHAAWRTSATGPAPAVLRRLGVIADWDANRPVPAGPFGDAVRRALRTLPPFLAVARSALQPWAARPVPLQPCLVDVWPEHVRFSGNAVVGLIDFGAVQTDHVAVDLARLFGGFPGPSRLGAGLAAYRAAGGRCDESDAFAQLLADTGVACAAAAWVARGGPPSAAPRLTALLDRLSP</sequence>
<dbReference type="InterPro" id="IPR011009">
    <property type="entry name" value="Kinase-like_dom_sf"/>
</dbReference>
<dbReference type="Proteomes" id="UP000319576">
    <property type="component" value="Chromosome"/>
</dbReference>
<keyword evidence="2" id="KW-0808">Transferase</keyword>
<dbReference type="SUPFAM" id="SSF56112">
    <property type="entry name" value="Protein kinase-like (PK-like)"/>
    <property type="match status" value="1"/>
</dbReference>
<dbReference type="InterPro" id="IPR002575">
    <property type="entry name" value="Aminoglycoside_PTrfase"/>
</dbReference>
<dbReference type="GO" id="GO:0016740">
    <property type="term" value="F:transferase activity"/>
    <property type="evidence" value="ECO:0007669"/>
    <property type="project" value="UniProtKB-KW"/>
</dbReference>
<evidence type="ECO:0000259" key="1">
    <source>
        <dbReference type="Pfam" id="PF01636"/>
    </source>
</evidence>
<keyword evidence="3" id="KW-1185">Reference proteome</keyword>